<dbReference type="Proteomes" id="UP000504621">
    <property type="component" value="Unplaced"/>
</dbReference>
<dbReference type="GO" id="GO:0009733">
    <property type="term" value="P:response to auxin"/>
    <property type="evidence" value="ECO:0007669"/>
    <property type="project" value="InterPro"/>
</dbReference>
<comment type="similarity">
    <text evidence="1">Belongs to the ARG7 family.</text>
</comment>
<dbReference type="OrthoDB" id="1936278at2759"/>
<accession>A0A6J1AHT7</accession>
<keyword evidence="2" id="KW-0217">Developmental protein</keyword>
<keyword evidence="4" id="KW-1185">Reference proteome</keyword>
<evidence type="ECO:0000313" key="4">
    <source>
        <dbReference type="Proteomes" id="UP000504621"/>
    </source>
</evidence>
<dbReference type="AlphaFoldDB" id="A0A6J1AHT7"/>
<dbReference type="Pfam" id="PF02519">
    <property type="entry name" value="Auxin_inducible"/>
    <property type="match status" value="2"/>
</dbReference>
<dbReference type="PANTHER" id="PTHR31175:SF109">
    <property type="entry name" value="AUXIN-RESPONSIVE PROTEIN SAUR64-LIKE"/>
    <property type="match status" value="1"/>
</dbReference>
<dbReference type="RefSeq" id="XP_021286395.1">
    <property type="nucleotide sequence ID" value="XM_021430720.1"/>
</dbReference>
<evidence type="ECO:0000256" key="1">
    <source>
        <dbReference type="ARBA" id="ARBA00006974"/>
    </source>
</evidence>
<gene>
    <name evidence="5" type="primary">LOC110418099</name>
</gene>
<evidence type="ECO:0000313" key="5">
    <source>
        <dbReference type="RefSeq" id="XP_021286395.1"/>
    </source>
</evidence>
<protein>
    <submittedName>
        <fullName evidence="5">Uncharacterized protein LOC110418099</fullName>
    </submittedName>
</protein>
<proteinExistence type="inferred from homology"/>
<sequence length="302" mass="33918">MISTKILIRMARKWRKTAAIGRKRVSSSRTDRKLAGANRSNKSSVVDKGHFVIYTTDKKRFVIPLAYLCNNIILELLKMSEEEFGLPSDGPIILPCSSVVMNYIVSLVKQGLTKDLEKAVLNSVASYRCSSSTTDFQQGHADQQSLVCGFRNNKMINAKKLIKLARKWQKLAAIKQKKIALPRMSQDVGTNDCSTSSILEKGHFVVYSPDQKRFMLPLEYLKKEIVRQLFKLTEEEFGVPSNGPLTLPCDAVFLHYVISLIKLHLTEDVEKALLTSLANGHCSSSSCRNQESRNQPSLICSF</sequence>
<evidence type="ECO:0000256" key="3">
    <source>
        <dbReference type="ARBA" id="ARBA00022604"/>
    </source>
</evidence>
<evidence type="ECO:0000256" key="2">
    <source>
        <dbReference type="ARBA" id="ARBA00022473"/>
    </source>
</evidence>
<name>A0A6J1AHT7_9ROSI</name>
<dbReference type="GeneID" id="110418099"/>
<dbReference type="PANTHER" id="PTHR31175">
    <property type="entry name" value="AUXIN-RESPONSIVE FAMILY PROTEIN"/>
    <property type="match status" value="1"/>
</dbReference>
<keyword evidence="3" id="KW-0341">Growth regulation</keyword>
<organism evidence="4 5">
    <name type="scientific">Herrania umbratica</name>
    <dbReference type="NCBI Taxonomy" id="108875"/>
    <lineage>
        <taxon>Eukaryota</taxon>
        <taxon>Viridiplantae</taxon>
        <taxon>Streptophyta</taxon>
        <taxon>Embryophyta</taxon>
        <taxon>Tracheophyta</taxon>
        <taxon>Spermatophyta</taxon>
        <taxon>Magnoliopsida</taxon>
        <taxon>eudicotyledons</taxon>
        <taxon>Gunneridae</taxon>
        <taxon>Pentapetalae</taxon>
        <taxon>rosids</taxon>
        <taxon>malvids</taxon>
        <taxon>Malvales</taxon>
        <taxon>Malvaceae</taxon>
        <taxon>Byttnerioideae</taxon>
        <taxon>Herrania</taxon>
    </lineage>
</organism>
<reference evidence="5" key="1">
    <citation type="submission" date="2025-08" db="UniProtKB">
        <authorList>
            <consortium name="RefSeq"/>
        </authorList>
    </citation>
    <scope>IDENTIFICATION</scope>
    <source>
        <tissue evidence="5">Leaf</tissue>
    </source>
</reference>
<dbReference type="InterPro" id="IPR003676">
    <property type="entry name" value="SAUR_fam"/>
</dbReference>